<keyword evidence="8 9" id="KW-0472">Membrane</keyword>
<keyword evidence="7 9" id="KW-1133">Transmembrane helix</keyword>
<comment type="caution">
    <text evidence="10">The sequence shown here is derived from an EMBL/GenBank/DDBJ whole genome shotgun (WGS) entry which is preliminary data.</text>
</comment>
<dbReference type="NCBIfam" id="TIGR03472">
    <property type="entry name" value="HpnI"/>
    <property type="match status" value="1"/>
</dbReference>
<comment type="pathway">
    <text evidence="2">Lipid metabolism; sphingolipid metabolism.</text>
</comment>
<dbReference type="Gene3D" id="3.90.550.10">
    <property type="entry name" value="Spore Coat Polysaccharide Biosynthesis Protein SpsA, Chain A"/>
    <property type="match status" value="1"/>
</dbReference>
<proteinExistence type="predicted"/>
<dbReference type="CDD" id="cd02520">
    <property type="entry name" value="Glucosylceramide_synthase"/>
    <property type="match status" value="1"/>
</dbReference>
<keyword evidence="5 10" id="KW-0808">Transferase</keyword>
<dbReference type="AlphaFoldDB" id="A0A840Z1P4"/>
<evidence type="ECO:0000256" key="3">
    <source>
        <dbReference type="ARBA" id="ARBA00004991"/>
    </source>
</evidence>
<dbReference type="PANTHER" id="PTHR12726:SF0">
    <property type="entry name" value="CERAMIDE GLUCOSYLTRANSFERASE"/>
    <property type="match status" value="1"/>
</dbReference>
<gene>
    <name evidence="10" type="ORF">FHR23_002598</name>
</gene>
<comment type="pathway">
    <text evidence="3">Sphingolipid metabolism.</text>
</comment>
<dbReference type="InterPro" id="IPR017835">
    <property type="entry name" value="Hopen-assoc_HpnI"/>
</dbReference>
<organism evidence="10 11">
    <name type="scientific">Stakelama sediminis</name>
    <dbReference type="NCBI Taxonomy" id="463200"/>
    <lineage>
        <taxon>Bacteria</taxon>
        <taxon>Pseudomonadati</taxon>
        <taxon>Pseudomonadota</taxon>
        <taxon>Alphaproteobacteria</taxon>
        <taxon>Sphingomonadales</taxon>
        <taxon>Sphingomonadaceae</taxon>
        <taxon>Stakelama</taxon>
    </lineage>
</organism>
<accession>A0A840Z1P4</accession>
<dbReference type="GO" id="GO:0006679">
    <property type="term" value="P:glucosylceramide biosynthetic process"/>
    <property type="evidence" value="ECO:0007669"/>
    <property type="project" value="TreeGrafter"/>
</dbReference>
<reference evidence="10 11" key="1">
    <citation type="submission" date="2020-08" db="EMBL/GenBank/DDBJ databases">
        <title>Genomic Encyclopedia of Type Strains, Phase IV (KMG-IV): sequencing the most valuable type-strain genomes for metagenomic binning, comparative biology and taxonomic classification.</title>
        <authorList>
            <person name="Goeker M."/>
        </authorList>
    </citation>
    <scope>NUCLEOTIDE SEQUENCE [LARGE SCALE GENOMIC DNA]</scope>
    <source>
        <strain evidence="10 11">DSM 27203</strain>
    </source>
</reference>
<sequence>MALEIIAVCVSLAAIAGSILLLWGAMLIGRYRTAPHTAAPFDASAVTLLKPLYGAEPRLFENLATFIEQDWPAPVQMLCGVQRADDPAIAAVEALKARYPDADIELVVDPTVHGSNAKVSNLINLMRRARHDRIVLSDSDMAVPRSYLATLHHGLEQPGVGAVSCLYRGRGDAGFWSRLAALGTDLHFLPAAAIGIASGMGHPCMGSTIAMRREMLNALGGFEAFADILADDHAIGAAVRARGKRVAIPPMLLTHCFTEEAPGALLRHELRWNATIAGIDPGGAAGSIILHPLALALVSLICVPGWPGTVALLFALAARGIVAVRTARDTGDALARIALIPVRDTLSFALFLGGFVTRSVEWRGAALKITRGGRLAGK</sequence>
<name>A0A840Z1P4_9SPHN</name>
<keyword evidence="4 10" id="KW-0328">Glycosyltransferase</keyword>
<comment type="subcellular location">
    <subcellularLocation>
        <location evidence="1">Membrane</location>
        <topology evidence="1">Multi-pass membrane protein</topology>
    </subcellularLocation>
</comment>
<dbReference type="SUPFAM" id="SSF53448">
    <property type="entry name" value="Nucleotide-diphospho-sugar transferases"/>
    <property type="match status" value="1"/>
</dbReference>
<dbReference type="Pfam" id="PF13506">
    <property type="entry name" value="Glyco_transf_21"/>
    <property type="match status" value="1"/>
</dbReference>
<evidence type="ECO:0000313" key="11">
    <source>
        <dbReference type="Proteomes" id="UP000554342"/>
    </source>
</evidence>
<evidence type="ECO:0000256" key="7">
    <source>
        <dbReference type="ARBA" id="ARBA00022989"/>
    </source>
</evidence>
<dbReference type="Proteomes" id="UP000554342">
    <property type="component" value="Unassembled WGS sequence"/>
</dbReference>
<evidence type="ECO:0000256" key="5">
    <source>
        <dbReference type="ARBA" id="ARBA00022679"/>
    </source>
</evidence>
<dbReference type="EC" id="2.4.1.80" evidence="10"/>
<evidence type="ECO:0000256" key="9">
    <source>
        <dbReference type="SAM" id="Phobius"/>
    </source>
</evidence>
<keyword evidence="11" id="KW-1185">Reference proteome</keyword>
<evidence type="ECO:0000256" key="6">
    <source>
        <dbReference type="ARBA" id="ARBA00022692"/>
    </source>
</evidence>
<evidence type="ECO:0000256" key="2">
    <source>
        <dbReference type="ARBA" id="ARBA00004760"/>
    </source>
</evidence>
<dbReference type="PANTHER" id="PTHR12726">
    <property type="entry name" value="CERAMIDE GLUCOSYLTRANSFERASE"/>
    <property type="match status" value="1"/>
</dbReference>
<evidence type="ECO:0000313" key="10">
    <source>
        <dbReference type="EMBL" id="MBB5719650.1"/>
    </source>
</evidence>
<protein>
    <submittedName>
        <fullName evidence="10">Ceramide glucosyltransferase</fullName>
        <ecNumber evidence="10">2.4.1.80</ecNumber>
    </submittedName>
</protein>
<keyword evidence="6 9" id="KW-0812">Transmembrane</keyword>
<dbReference type="RefSeq" id="WP_184004661.1">
    <property type="nucleotide sequence ID" value="NZ_BAABIF010000030.1"/>
</dbReference>
<dbReference type="GO" id="GO:0016020">
    <property type="term" value="C:membrane"/>
    <property type="evidence" value="ECO:0007669"/>
    <property type="project" value="UniProtKB-SubCell"/>
</dbReference>
<dbReference type="InterPro" id="IPR025993">
    <property type="entry name" value="Ceramide_glucosylTrfase"/>
</dbReference>
<evidence type="ECO:0000256" key="4">
    <source>
        <dbReference type="ARBA" id="ARBA00022676"/>
    </source>
</evidence>
<dbReference type="InterPro" id="IPR029044">
    <property type="entry name" value="Nucleotide-diphossugar_trans"/>
</dbReference>
<dbReference type="EMBL" id="JACIJI010000005">
    <property type="protein sequence ID" value="MBB5719650.1"/>
    <property type="molecule type" value="Genomic_DNA"/>
</dbReference>
<feature type="transmembrane region" description="Helical" evidence="9">
    <location>
        <begin position="293"/>
        <end position="318"/>
    </location>
</feature>
<evidence type="ECO:0000256" key="8">
    <source>
        <dbReference type="ARBA" id="ARBA00023136"/>
    </source>
</evidence>
<evidence type="ECO:0000256" key="1">
    <source>
        <dbReference type="ARBA" id="ARBA00004141"/>
    </source>
</evidence>
<dbReference type="GO" id="GO:0008120">
    <property type="term" value="F:ceramide glucosyltransferase activity"/>
    <property type="evidence" value="ECO:0007669"/>
    <property type="project" value="UniProtKB-EC"/>
</dbReference>